<evidence type="ECO:0000313" key="3">
    <source>
        <dbReference type="EMBL" id="QQV76695.1"/>
    </source>
</evidence>
<dbReference type="InterPro" id="IPR025419">
    <property type="entry name" value="DUF4142"/>
</dbReference>
<feature type="signal peptide" evidence="1">
    <location>
        <begin position="1"/>
        <end position="21"/>
    </location>
</feature>
<keyword evidence="4" id="KW-1185">Reference proteome</keyword>
<proteinExistence type="predicted"/>
<dbReference type="AlphaFoldDB" id="A0A974NTT9"/>
<protein>
    <submittedName>
        <fullName evidence="3">DUF4142 domain-containing protein</fullName>
    </submittedName>
</protein>
<dbReference type="PANTHER" id="PTHR38593">
    <property type="entry name" value="BLR2558 PROTEIN"/>
    <property type="match status" value="1"/>
</dbReference>
<keyword evidence="1" id="KW-0732">Signal</keyword>
<evidence type="ECO:0000313" key="4">
    <source>
        <dbReference type="Proteomes" id="UP000595894"/>
    </source>
</evidence>
<accession>A0A974NTT9</accession>
<dbReference type="Pfam" id="PF13628">
    <property type="entry name" value="DUF4142"/>
    <property type="match status" value="1"/>
</dbReference>
<feature type="chain" id="PRO_5036776775" evidence="1">
    <location>
        <begin position="22"/>
        <end position="182"/>
    </location>
</feature>
<dbReference type="Gene3D" id="1.20.1260.10">
    <property type="match status" value="1"/>
</dbReference>
<evidence type="ECO:0000256" key="1">
    <source>
        <dbReference type="SAM" id="SignalP"/>
    </source>
</evidence>
<dbReference type="EMBL" id="CP061035">
    <property type="protein sequence ID" value="QQV76695.1"/>
    <property type="molecule type" value="Genomic_DNA"/>
</dbReference>
<name>A0A974NTT9_9SPHN</name>
<organism evidence="3 4">
    <name type="scientific">Sphingomonas aliaeris</name>
    <dbReference type="NCBI Taxonomy" id="2759526"/>
    <lineage>
        <taxon>Bacteria</taxon>
        <taxon>Pseudomonadati</taxon>
        <taxon>Pseudomonadota</taxon>
        <taxon>Alphaproteobacteria</taxon>
        <taxon>Sphingomonadales</taxon>
        <taxon>Sphingomonadaceae</taxon>
        <taxon>Sphingomonas</taxon>
    </lineage>
</organism>
<evidence type="ECO:0000259" key="2">
    <source>
        <dbReference type="Pfam" id="PF13628"/>
    </source>
</evidence>
<dbReference type="PANTHER" id="PTHR38593:SF1">
    <property type="entry name" value="BLR2558 PROTEIN"/>
    <property type="match status" value="1"/>
</dbReference>
<dbReference type="Proteomes" id="UP000595894">
    <property type="component" value="Chromosome"/>
</dbReference>
<reference evidence="4" key="1">
    <citation type="submission" date="2020-09" db="EMBL/GenBank/DDBJ databases">
        <title>Sphingomonas sp., a new species isolated from pork steak.</title>
        <authorList>
            <person name="Heidler von Heilborn D."/>
        </authorList>
    </citation>
    <scope>NUCLEOTIDE SEQUENCE [LARGE SCALE GENOMIC DNA]</scope>
</reference>
<dbReference type="InterPro" id="IPR012347">
    <property type="entry name" value="Ferritin-like"/>
</dbReference>
<dbReference type="KEGG" id="sari:H5J25_14885"/>
<gene>
    <name evidence="3" type="ORF">H5J25_14885</name>
</gene>
<sequence>MMKLFPLSLTLAFAAAVPAGAQTPPPPPPAEAKAQAMPYVMAAGRSDLYEINSSQIALQKSQDPAIRKYADMLIKHHQKTTAATLAAAQKANLSPAPPALDPGATASITELQNASAADFDRLYLAQQVPAHQAALDLHQSYGANGDQAALRASAKKAVSIVRRHLTDAERMQSGSHAAHRGM</sequence>
<dbReference type="RefSeq" id="WP_202092307.1">
    <property type="nucleotide sequence ID" value="NZ_CP061035.1"/>
</dbReference>
<feature type="domain" description="DUF4142" evidence="2">
    <location>
        <begin position="39"/>
        <end position="171"/>
    </location>
</feature>